<reference evidence="1 2" key="1">
    <citation type="journal article" date="2016" name="Mol. Biol. Evol.">
        <title>Comparative Genomics of Early-Diverging Mushroom-Forming Fungi Provides Insights into the Origins of Lignocellulose Decay Capabilities.</title>
        <authorList>
            <person name="Nagy L.G."/>
            <person name="Riley R."/>
            <person name="Tritt A."/>
            <person name="Adam C."/>
            <person name="Daum C."/>
            <person name="Floudas D."/>
            <person name="Sun H."/>
            <person name="Yadav J.S."/>
            <person name="Pangilinan J."/>
            <person name="Larsson K.H."/>
            <person name="Matsuura K."/>
            <person name="Barry K."/>
            <person name="Labutti K."/>
            <person name="Kuo R."/>
            <person name="Ohm R.A."/>
            <person name="Bhattacharya S.S."/>
            <person name="Shirouzu T."/>
            <person name="Yoshinaga Y."/>
            <person name="Martin F.M."/>
            <person name="Grigoriev I.V."/>
            <person name="Hibbett D.S."/>
        </authorList>
    </citation>
    <scope>NUCLEOTIDE SEQUENCE [LARGE SCALE GENOMIC DNA]</scope>
    <source>
        <strain evidence="1 2">L-15889</strain>
    </source>
</reference>
<keyword evidence="2" id="KW-1185">Reference proteome</keyword>
<proteinExistence type="predicted"/>
<name>A0A165RZT2_9APHY</name>
<dbReference type="Proteomes" id="UP000076727">
    <property type="component" value="Unassembled WGS sequence"/>
</dbReference>
<evidence type="ECO:0000313" key="1">
    <source>
        <dbReference type="EMBL" id="KZT71355.1"/>
    </source>
</evidence>
<dbReference type="AlphaFoldDB" id="A0A165RZT2"/>
<accession>A0A165RZT2</accession>
<gene>
    <name evidence="1" type="ORF">DAEQUDRAFT_724313</name>
</gene>
<sequence length="79" mass="8754">MRVPVSTCLRSRPTPKFGVPESTWPGDRQAFVKEDTPIRCCVLYATDGIGTGSAVVRRARLKVLQQSPRDQASLYTCEV</sequence>
<dbReference type="EMBL" id="KV429046">
    <property type="protein sequence ID" value="KZT71355.1"/>
    <property type="molecule type" value="Genomic_DNA"/>
</dbReference>
<protein>
    <submittedName>
        <fullName evidence="1">Uncharacterized protein</fullName>
    </submittedName>
</protein>
<organism evidence="1 2">
    <name type="scientific">Daedalea quercina L-15889</name>
    <dbReference type="NCBI Taxonomy" id="1314783"/>
    <lineage>
        <taxon>Eukaryota</taxon>
        <taxon>Fungi</taxon>
        <taxon>Dikarya</taxon>
        <taxon>Basidiomycota</taxon>
        <taxon>Agaricomycotina</taxon>
        <taxon>Agaricomycetes</taxon>
        <taxon>Polyporales</taxon>
        <taxon>Fomitopsis</taxon>
    </lineage>
</organism>
<evidence type="ECO:0000313" key="2">
    <source>
        <dbReference type="Proteomes" id="UP000076727"/>
    </source>
</evidence>